<name>I0GVW9_SELRL</name>
<reference evidence="1 2" key="1">
    <citation type="submission" date="2011-10" db="EMBL/GenBank/DDBJ databases">
        <title>Whole genome sequence of Selenomonas ruminantium subsp. lactilytica TAM6421.</title>
        <authorList>
            <person name="Oguchi A."/>
            <person name="Ankai A."/>
            <person name="Kaneko J."/>
            <person name="Yamada-Narita S."/>
            <person name="Fukui S."/>
            <person name="Takahashi M."/>
            <person name="Onodera T."/>
            <person name="Kojima S."/>
            <person name="Fushimi T."/>
            <person name="Abe N."/>
            <person name="Kamio Y."/>
            <person name="Yamazaki S."/>
            <person name="Fujita N."/>
        </authorList>
    </citation>
    <scope>NUCLEOTIDE SEQUENCE [LARGE SCALE GENOMIC DNA]</scope>
    <source>
        <strain evidence="2">NBRC 103574 / TAM6421</strain>
        <plasmid evidence="1 2">pSRC1</plasmid>
    </source>
</reference>
<geneLocation type="plasmid" evidence="1 2">
    <name>pSRC1</name>
</geneLocation>
<evidence type="ECO:0000313" key="2">
    <source>
        <dbReference type="Proteomes" id="UP000007887"/>
    </source>
</evidence>
<sequence>MKNKNLLLVHPGCGGVQHTEHGDGLTATQNNWQQRLLMEPEKRGIM</sequence>
<dbReference type="EMBL" id="AP012299">
    <property type="protein sequence ID" value="BAL84906.1"/>
    <property type="molecule type" value="Genomic_DNA"/>
</dbReference>
<proteinExistence type="predicted"/>
<protein>
    <submittedName>
        <fullName evidence="1">Uncharacterized protein</fullName>
    </submittedName>
</protein>
<evidence type="ECO:0000313" key="1">
    <source>
        <dbReference type="EMBL" id="BAL84906.1"/>
    </source>
</evidence>
<accession>I0GVW9</accession>
<dbReference type="Proteomes" id="UP000007887">
    <property type="component" value="Plasmid pSRC1"/>
</dbReference>
<gene>
    <name evidence="1" type="ordered locus">SELR_pSRC100990</name>
</gene>
<dbReference type="HOGENOM" id="CLU_3188907_0_0_9"/>
<dbReference type="KEGG" id="sri:SELR_pSRC100990"/>
<dbReference type="PATRIC" id="fig|927704.6.peg.3019"/>
<dbReference type="AlphaFoldDB" id="I0GVW9"/>
<keyword evidence="1" id="KW-0614">Plasmid</keyword>
<organism evidence="1 2">
    <name type="scientific">Selenomonas ruminantium subsp. lactilytica (strain NBRC 103574 / TAM6421)</name>
    <dbReference type="NCBI Taxonomy" id="927704"/>
    <lineage>
        <taxon>Bacteria</taxon>
        <taxon>Bacillati</taxon>
        <taxon>Bacillota</taxon>
        <taxon>Negativicutes</taxon>
        <taxon>Selenomonadales</taxon>
        <taxon>Selenomonadaceae</taxon>
        <taxon>Selenomonas</taxon>
    </lineage>
</organism>